<dbReference type="FunFam" id="3.40.50.720:FF:000121">
    <property type="entry name" value="Prostaglandin reductase 2"/>
    <property type="match status" value="1"/>
</dbReference>
<gene>
    <name evidence="3" type="ORF">TAPDE_003201</name>
</gene>
<sequence length="348" mass="37949">MSDFLSIHLAERPKADILPSTFEARKNSPLSASSLKDDELLIRSDYLSLDPAMRGWLNDVRSYIPPVKIGEVMRGACIATVVASKSSKFKEGEQVLAMCGWTEYAIVQAKTLEKLALVGQYGIQARDYQSVLGMTSLTAYFGMINEGHVNKLPKGSTVVVSGAAGATGLIAGQIAKIFGHRVVGIAGSKAKCDFLKSLGFDEALDYKSPTFYKDLCKVTPKYVDLFFDNVGGDVLDNVLRRAATRSTFIICGAISQYNAGPAAKGPAYYTNIITQRIKMQGFIVFDYAKEYDSAREQLAKWYEQGKLARQEYIVRGGLVKAPEALQMLFDGKNTGKLLVAVSNSGSKL</sequence>
<accession>R4XF34</accession>
<evidence type="ECO:0000259" key="2">
    <source>
        <dbReference type="SMART" id="SM00829"/>
    </source>
</evidence>
<dbReference type="Pfam" id="PF16884">
    <property type="entry name" value="ADH_N_2"/>
    <property type="match status" value="1"/>
</dbReference>
<dbReference type="STRING" id="1097556.R4XF34"/>
<evidence type="ECO:0000256" key="1">
    <source>
        <dbReference type="ARBA" id="ARBA00023002"/>
    </source>
</evidence>
<dbReference type="GO" id="GO:0016628">
    <property type="term" value="F:oxidoreductase activity, acting on the CH-CH group of donors, NAD or NADP as acceptor"/>
    <property type="evidence" value="ECO:0007669"/>
    <property type="project" value="InterPro"/>
</dbReference>
<feature type="domain" description="Enoyl reductase (ER)" evidence="2">
    <location>
        <begin position="20"/>
        <end position="339"/>
    </location>
</feature>
<dbReference type="PANTHER" id="PTHR43205">
    <property type="entry name" value="PROSTAGLANDIN REDUCTASE"/>
    <property type="match status" value="1"/>
</dbReference>
<dbReference type="VEuPathDB" id="FungiDB:TAPDE_003201"/>
<evidence type="ECO:0000313" key="4">
    <source>
        <dbReference type="Proteomes" id="UP000013776"/>
    </source>
</evidence>
<name>R4XF34_TAPDE</name>
<evidence type="ECO:0000313" key="3">
    <source>
        <dbReference type="EMBL" id="CCG83076.1"/>
    </source>
</evidence>
<dbReference type="EMBL" id="CAHR02000120">
    <property type="protein sequence ID" value="CCG83076.1"/>
    <property type="molecule type" value="Genomic_DNA"/>
</dbReference>
<protein>
    <submittedName>
        <fullName evidence="3">Alcohol dehydrogenase,zinc-containing</fullName>
    </submittedName>
</protein>
<dbReference type="SUPFAM" id="SSF51735">
    <property type="entry name" value="NAD(P)-binding Rossmann-fold domains"/>
    <property type="match status" value="1"/>
</dbReference>
<dbReference type="InterPro" id="IPR013149">
    <property type="entry name" value="ADH-like_C"/>
</dbReference>
<dbReference type="InterPro" id="IPR041694">
    <property type="entry name" value="ADH_N_2"/>
</dbReference>
<dbReference type="Proteomes" id="UP000013776">
    <property type="component" value="Unassembled WGS sequence"/>
</dbReference>
<dbReference type="AlphaFoldDB" id="R4XF34"/>
<dbReference type="SUPFAM" id="SSF50129">
    <property type="entry name" value="GroES-like"/>
    <property type="match status" value="1"/>
</dbReference>
<dbReference type="Gene3D" id="3.90.180.10">
    <property type="entry name" value="Medium-chain alcohol dehydrogenases, catalytic domain"/>
    <property type="match status" value="1"/>
</dbReference>
<dbReference type="SMART" id="SM00829">
    <property type="entry name" value="PKS_ER"/>
    <property type="match status" value="1"/>
</dbReference>
<dbReference type="InterPro" id="IPR011032">
    <property type="entry name" value="GroES-like_sf"/>
</dbReference>
<dbReference type="InterPro" id="IPR020843">
    <property type="entry name" value="ER"/>
</dbReference>
<dbReference type="OrthoDB" id="809632at2759"/>
<dbReference type="Gene3D" id="3.40.50.720">
    <property type="entry name" value="NAD(P)-binding Rossmann-like Domain"/>
    <property type="match status" value="1"/>
</dbReference>
<dbReference type="InterPro" id="IPR045010">
    <property type="entry name" value="MDR_fam"/>
</dbReference>
<keyword evidence="1" id="KW-0560">Oxidoreductase</keyword>
<dbReference type="eggNOG" id="KOG1196">
    <property type="taxonomic scope" value="Eukaryota"/>
</dbReference>
<dbReference type="CDD" id="cd05288">
    <property type="entry name" value="PGDH"/>
    <property type="match status" value="1"/>
</dbReference>
<reference evidence="3 4" key="1">
    <citation type="journal article" date="2013" name="MBio">
        <title>Genome sequencing of the plant pathogen Taphrina deformans, the causal agent of peach leaf curl.</title>
        <authorList>
            <person name="Cisse O.H."/>
            <person name="Almeida J.M.G.C.F."/>
            <person name="Fonseca A."/>
            <person name="Kumar A.A."/>
            <person name="Salojaervi J."/>
            <person name="Overmyer K."/>
            <person name="Hauser P.M."/>
            <person name="Pagni M."/>
        </authorList>
    </citation>
    <scope>NUCLEOTIDE SEQUENCE [LARGE SCALE GENOMIC DNA]</scope>
    <source>
        <strain evidence="4">PYCC 5710 / ATCC 11124 / CBS 356.35 / IMI 108563 / JCM 9778 / NBRC 8474</strain>
    </source>
</reference>
<dbReference type="PANTHER" id="PTHR43205:SF42">
    <property type="entry name" value="ALCOHOL DEHYDROGENASE, ZINC-CONTAINING (AFU_ORTHOLOGUE AFUA_7G04530)"/>
    <property type="match status" value="1"/>
</dbReference>
<dbReference type="Pfam" id="PF00107">
    <property type="entry name" value="ADH_zinc_N"/>
    <property type="match status" value="1"/>
</dbReference>
<proteinExistence type="predicted"/>
<comment type="caution">
    <text evidence="3">The sequence shown here is derived from an EMBL/GenBank/DDBJ whole genome shotgun (WGS) entry which is preliminary data.</text>
</comment>
<dbReference type="InterPro" id="IPR036291">
    <property type="entry name" value="NAD(P)-bd_dom_sf"/>
</dbReference>
<organism evidence="3 4">
    <name type="scientific">Taphrina deformans (strain PYCC 5710 / ATCC 11124 / CBS 356.35 / IMI 108563 / JCM 9778 / NBRC 8474)</name>
    <name type="common">Peach leaf curl fungus</name>
    <name type="synonym">Lalaria deformans</name>
    <dbReference type="NCBI Taxonomy" id="1097556"/>
    <lineage>
        <taxon>Eukaryota</taxon>
        <taxon>Fungi</taxon>
        <taxon>Dikarya</taxon>
        <taxon>Ascomycota</taxon>
        <taxon>Taphrinomycotina</taxon>
        <taxon>Taphrinomycetes</taxon>
        <taxon>Taphrinales</taxon>
        <taxon>Taphrinaceae</taxon>
        <taxon>Taphrina</taxon>
    </lineage>
</organism>
<keyword evidence="4" id="KW-1185">Reference proteome</keyword>